<dbReference type="RefSeq" id="WP_135261633.1">
    <property type="nucleotide sequence ID" value="NZ_SMLM01000001.1"/>
</dbReference>
<dbReference type="OrthoDB" id="9767885at2"/>
<dbReference type="SUPFAM" id="SSF50939">
    <property type="entry name" value="Sialidases"/>
    <property type="match status" value="1"/>
</dbReference>
<dbReference type="EMBL" id="SMLM01000001">
    <property type="protein sequence ID" value="TFZ05551.1"/>
    <property type="molecule type" value="Genomic_DNA"/>
</dbReference>
<gene>
    <name evidence="2" type="ORF">EZ313_02445</name>
</gene>
<evidence type="ECO:0000313" key="3">
    <source>
        <dbReference type="Proteomes" id="UP000298180"/>
    </source>
</evidence>
<reference evidence="2 3" key="1">
    <citation type="submission" date="2019-03" db="EMBL/GenBank/DDBJ databases">
        <title>Ramlibacter henchirensis DSM 14656, whole genome shotgun sequence.</title>
        <authorList>
            <person name="Zhang X."/>
            <person name="Feng G."/>
            <person name="Zhu H."/>
        </authorList>
    </citation>
    <scope>NUCLEOTIDE SEQUENCE [LARGE SCALE GENOMIC DNA]</scope>
    <source>
        <strain evidence="2 3">DSM 14656</strain>
    </source>
</reference>
<protein>
    <submittedName>
        <fullName evidence="2">Exo-alpha-sialidase</fullName>
    </submittedName>
</protein>
<evidence type="ECO:0000256" key="1">
    <source>
        <dbReference type="SAM" id="MobiDB-lite"/>
    </source>
</evidence>
<evidence type="ECO:0000313" key="2">
    <source>
        <dbReference type="EMBL" id="TFZ05551.1"/>
    </source>
</evidence>
<dbReference type="InterPro" id="IPR015943">
    <property type="entry name" value="WD40/YVTN_repeat-like_dom_sf"/>
</dbReference>
<dbReference type="InterPro" id="IPR036278">
    <property type="entry name" value="Sialidase_sf"/>
</dbReference>
<name>A0A4Z0C2X9_9BURK</name>
<dbReference type="AlphaFoldDB" id="A0A4Z0C2X9"/>
<accession>A0A4Z0C2X9</accession>
<keyword evidence="3" id="KW-1185">Reference proteome</keyword>
<dbReference type="Gene3D" id="2.130.10.10">
    <property type="entry name" value="YVTN repeat-like/Quinoprotein amine dehydrogenase"/>
    <property type="match status" value="2"/>
</dbReference>
<organism evidence="2 3">
    <name type="scientific">Ramlibacter henchirensis</name>
    <dbReference type="NCBI Taxonomy" id="204072"/>
    <lineage>
        <taxon>Bacteria</taxon>
        <taxon>Pseudomonadati</taxon>
        <taxon>Pseudomonadota</taxon>
        <taxon>Betaproteobacteria</taxon>
        <taxon>Burkholderiales</taxon>
        <taxon>Comamonadaceae</taxon>
        <taxon>Ramlibacter</taxon>
    </lineage>
</organism>
<sequence length="358" mass="35826">MVAGQANLSPLAAQSFLSISRDGGQSWVENPGATAGIWIGADVSGDGTRIAAVQFQGGGLFMSVDNGTTFTPVALPATVSTAPPGPSFESVTLTQDGSRVVAAIRNGPVIVGDVGATGAVTWLTPTGLPTSAGWRSVDSSASGDVIVAVAEDPVVFVSRDGGLNWNPLAVIVGADPILDQNWYRVKVSADGLTIAMAGNLFGGNEGNGIYVSKDSGITFERAIDLVGDYTAIAMSADGGVIGATLSNPSGTGTGQVLLSTNGGTSFAPLPVNVGGTPAADTDWRAITMNADATRMAVAAGRFLTNGTGQIYLSTGTAPPPPTTTTPTSSTPTTTTTTLITPTSSTPSGTSTTSTLAQQ</sequence>
<comment type="caution">
    <text evidence="2">The sequence shown here is derived from an EMBL/GenBank/DDBJ whole genome shotgun (WGS) entry which is preliminary data.</text>
</comment>
<feature type="region of interest" description="Disordered" evidence="1">
    <location>
        <begin position="310"/>
        <end position="358"/>
    </location>
</feature>
<proteinExistence type="predicted"/>
<dbReference type="Proteomes" id="UP000298180">
    <property type="component" value="Unassembled WGS sequence"/>
</dbReference>
<feature type="compositionally biased region" description="Low complexity" evidence="1">
    <location>
        <begin position="324"/>
        <end position="358"/>
    </location>
</feature>